<dbReference type="Pfam" id="PF17906">
    <property type="entry name" value="HTH_48"/>
    <property type="match status" value="1"/>
</dbReference>
<dbReference type="GO" id="GO:0046975">
    <property type="term" value="F:histone H3K36 methyltransferase activity"/>
    <property type="evidence" value="ECO:0007669"/>
    <property type="project" value="TreeGrafter"/>
</dbReference>
<keyword evidence="3" id="KW-0808">Transferase</keyword>
<dbReference type="GO" id="GO:0031297">
    <property type="term" value="P:replication fork processing"/>
    <property type="evidence" value="ECO:0007669"/>
    <property type="project" value="TreeGrafter"/>
</dbReference>
<dbReference type="GO" id="GO:0044774">
    <property type="term" value="P:mitotic DNA integrity checkpoint signaling"/>
    <property type="evidence" value="ECO:0007669"/>
    <property type="project" value="TreeGrafter"/>
</dbReference>
<reference evidence="3 4" key="1">
    <citation type="submission" date="2015-07" db="EMBL/GenBank/DDBJ databases">
        <title>The genome of Melipona quadrifasciata.</title>
        <authorList>
            <person name="Pan H."/>
            <person name="Kapheim K."/>
        </authorList>
    </citation>
    <scope>NUCLEOTIDE SEQUENCE [LARGE SCALE GENOMIC DNA]</scope>
    <source>
        <strain evidence="3">0111107301</strain>
        <tissue evidence="3">Whole body</tissue>
    </source>
</reference>
<accession>A0A0N0BHT6</accession>
<dbReference type="GO" id="GO:0003690">
    <property type="term" value="F:double-stranded DNA binding"/>
    <property type="evidence" value="ECO:0007669"/>
    <property type="project" value="TreeGrafter"/>
</dbReference>
<organism evidence="3 4">
    <name type="scientific">Melipona quadrifasciata</name>
    <dbReference type="NCBI Taxonomy" id="166423"/>
    <lineage>
        <taxon>Eukaryota</taxon>
        <taxon>Metazoa</taxon>
        <taxon>Ecdysozoa</taxon>
        <taxon>Arthropoda</taxon>
        <taxon>Hexapoda</taxon>
        <taxon>Insecta</taxon>
        <taxon>Pterygota</taxon>
        <taxon>Neoptera</taxon>
        <taxon>Endopterygota</taxon>
        <taxon>Hymenoptera</taxon>
        <taxon>Apocrita</taxon>
        <taxon>Aculeata</taxon>
        <taxon>Apoidea</taxon>
        <taxon>Anthophila</taxon>
        <taxon>Apidae</taxon>
        <taxon>Melipona</taxon>
    </lineage>
</organism>
<sequence>MESQKMHLRHVMLHCFKKGNSAKDIADEIFTVYGSGTTTIKTVGNWFKKFRAGNFELKDEDRSGRPATTDTDIIKTVLTENPRYSVREIVDATNIPKKTVHKHLIKIGYANRYEVWVPHLLTETGLMNRVSTKLRLDDTAERRSTCQEEEAEDRCPRIDKRFLKRFGVGQTRKRSTSSCKRINDVSLIGDAIPNFRVSRDIRGSATYQRLLLQLQQQHHYFAYKDDSEQFPSGIQDLKIQFDGNVIMVILKIEELGMVSSEPKESMIDRRPPESHSGTTWPGPSGRSGLDSRYHRGKQNPSSPG</sequence>
<dbReference type="PANTHER" id="PTHR46060">
    <property type="entry name" value="MARINER MOS1 TRANSPOSASE-LIKE PROTEIN"/>
    <property type="match status" value="1"/>
</dbReference>
<dbReference type="GO" id="GO:0000729">
    <property type="term" value="P:DNA double-strand break processing"/>
    <property type="evidence" value="ECO:0007669"/>
    <property type="project" value="TreeGrafter"/>
</dbReference>
<feature type="domain" description="Mos1 transposase HTH" evidence="2">
    <location>
        <begin position="5"/>
        <end position="54"/>
    </location>
</feature>
<dbReference type="OrthoDB" id="10032414at2759"/>
<dbReference type="STRING" id="166423.A0A0N0BHT6"/>
<dbReference type="GO" id="GO:0006303">
    <property type="term" value="P:double-strand break repair via nonhomologous end joining"/>
    <property type="evidence" value="ECO:0007669"/>
    <property type="project" value="TreeGrafter"/>
</dbReference>
<dbReference type="GO" id="GO:0000793">
    <property type="term" value="C:condensed chromosome"/>
    <property type="evidence" value="ECO:0007669"/>
    <property type="project" value="TreeGrafter"/>
</dbReference>
<name>A0A0N0BHT6_9HYME</name>
<dbReference type="Gene3D" id="1.10.10.1450">
    <property type="match status" value="1"/>
</dbReference>
<dbReference type="Proteomes" id="UP000053105">
    <property type="component" value="Unassembled WGS sequence"/>
</dbReference>
<dbReference type="GO" id="GO:0003697">
    <property type="term" value="F:single-stranded DNA binding"/>
    <property type="evidence" value="ECO:0007669"/>
    <property type="project" value="TreeGrafter"/>
</dbReference>
<dbReference type="GO" id="GO:0000014">
    <property type="term" value="F:single-stranded DNA endodeoxyribonuclease activity"/>
    <property type="evidence" value="ECO:0007669"/>
    <property type="project" value="TreeGrafter"/>
</dbReference>
<dbReference type="InterPro" id="IPR052709">
    <property type="entry name" value="Transposase-MT_Hybrid"/>
</dbReference>
<dbReference type="InterPro" id="IPR041426">
    <property type="entry name" value="Mos1_HTH"/>
</dbReference>
<evidence type="ECO:0000313" key="4">
    <source>
        <dbReference type="Proteomes" id="UP000053105"/>
    </source>
</evidence>
<proteinExistence type="predicted"/>
<feature type="region of interest" description="Disordered" evidence="1">
    <location>
        <begin position="261"/>
        <end position="304"/>
    </location>
</feature>
<keyword evidence="3" id="KW-0489">Methyltransferase</keyword>
<keyword evidence="4" id="KW-1185">Reference proteome</keyword>
<dbReference type="GO" id="GO:0044547">
    <property type="term" value="F:DNA topoisomerase binding"/>
    <property type="evidence" value="ECO:0007669"/>
    <property type="project" value="TreeGrafter"/>
</dbReference>
<dbReference type="EMBL" id="KQ435746">
    <property type="protein sequence ID" value="KOX76572.1"/>
    <property type="molecule type" value="Genomic_DNA"/>
</dbReference>
<dbReference type="PANTHER" id="PTHR46060:SF2">
    <property type="entry name" value="HISTONE-LYSINE N-METHYLTRANSFERASE SETMAR"/>
    <property type="match status" value="1"/>
</dbReference>
<dbReference type="GO" id="GO:0015074">
    <property type="term" value="P:DNA integration"/>
    <property type="evidence" value="ECO:0007669"/>
    <property type="project" value="TreeGrafter"/>
</dbReference>
<dbReference type="AlphaFoldDB" id="A0A0N0BHT6"/>
<evidence type="ECO:0000259" key="2">
    <source>
        <dbReference type="Pfam" id="PF17906"/>
    </source>
</evidence>
<feature type="compositionally biased region" description="Basic and acidic residues" evidence="1">
    <location>
        <begin position="261"/>
        <end position="273"/>
    </location>
</feature>
<evidence type="ECO:0000313" key="3">
    <source>
        <dbReference type="EMBL" id="KOX76572.1"/>
    </source>
</evidence>
<evidence type="ECO:0000256" key="1">
    <source>
        <dbReference type="SAM" id="MobiDB-lite"/>
    </source>
</evidence>
<dbReference type="GO" id="GO:0042800">
    <property type="term" value="F:histone H3K4 methyltransferase activity"/>
    <property type="evidence" value="ECO:0007669"/>
    <property type="project" value="TreeGrafter"/>
</dbReference>
<dbReference type="GO" id="GO:0005634">
    <property type="term" value="C:nucleus"/>
    <property type="evidence" value="ECO:0007669"/>
    <property type="project" value="TreeGrafter"/>
</dbReference>
<dbReference type="GO" id="GO:0035861">
    <property type="term" value="C:site of double-strand break"/>
    <property type="evidence" value="ECO:0007669"/>
    <property type="project" value="TreeGrafter"/>
</dbReference>
<gene>
    <name evidence="3" type="ORF">WN51_11778</name>
</gene>
<protein>
    <submittedName>
        <fullName evidence="3">Histone-lysine N-methyltransferase SETMAR</fullName>
    </submittedName>
</protein>
<dbReference type="GO" id="GO:0032259">
    <property type="term" value="P:methylation"/>
    <property type="evidence" value="ECO:0007669"/>
    <property type="project" value="UniProtKB-KW"/>
</dbReference>